<reference evidence="1 2" key="1">
    <citation type="journal article" date="2013" name="Proc. Natl. Acad. Sci. U.S.A.">
        <title>Twelve previously unknown phage genera are ubiquitous in global oceans.</title>
        <authorList>
            <person name="Holmfeldt K."/>
            <person name="Solonenko N."/>
            <person name="Shah M."/>
            <person name="Corrier K."/>
            <person name="Riemann L."/>
            <person name="Verberkmoes N.C."/>
            <person name="Sullivan M.B."/>
        </authorList>
    </citation>
    <scope>NUCLEOTIDE SEQUENCE [LARGE SCALE GENOMIC DNA]</scope>
    <source>
        <strain evidence="1">Phi14:2</strain>
    </source>
</reference>
<protein>
    <submittedName>
        <fullName evidence="1">Uncharacterized protein</fullName>
    </submittedName>
</protein>
<name>S0A430_9CAUD</name>
<dbReference type="EMBL" id="KC821624">
    <property type="protein sequence ID" value="AGO48988.1"/>
    <property type="molecule type" value="Genomic_DNA"/>
</dbReference>
<dbReference type="GeneID" id="16797424"/>
<evidence type="ECO:0000313" key="1">
    <source>
        <dbReference type="EMBL" id="AGO48988.1"/>
    </source>
</evidence>
<gene>
    <name evidence="1" type="ORF">Phi14:2_gp110</name>
</gene>
<evidence type="ECO:0000313" key="2">
    <source>
        <dbReference type="Proteomes" id="UP000014725"/>
    </source>
</evidence>
<dbReference type="KEGG" id="vg:16797424"/>
<keyword evidence="2" id="KW-1185">Reference proteome</keyword>
<organism evidence="1 2">
    <name type="scientific">Cellulophaga phage phi14:2</name>
    <dbReference type="NCBI Taxonomy" id="1327990"/>
    <lineage>
        <taxon>Viruses</taxon>
        <taxon>Duplodnaviria</taxon>
        <taxon>Heunggongvirae</taxon>
        <taxon>Uroviricota</taxon>
        <taxon>Caudoviricetes</taxon>
        <taxon>Crassvirales</taxon>
        <taxon>Steigviridae</taxon>
        <taxon>Asinivirinae</taxon>
        <taxon>Akihdevirus</taxon>
        <taxon>Akihdevirus balticus</taxon>
    </lineage>
</organism>
<proteinExistence type="predicted"/>
<dbReference type="Proteomes" id="UP000014725">
    <property type="component" value="Segment"/>
</dbReference>
<sequence>MQVLKIGENDRNLTMTYLPAIIESKDIKAISPLMSKKGIKYKHVSVIETYNNDVYTVHENYLSLQERRSSFKIKGFKNEK</sequence>
<accession>S0A430</accession>
<reference evidence="2" key="2">
    <citation type="submission" date="2013-03" db="EMBL/GenBank/DDBJ databases">
        <title>The Cellulophaga phages: a novel, diverse, and globally ubiquitous model system.</title>
        <authorList>
            <person name="Holmfeldt K."/>
            <person name="Solonenko N."/>
            <person name="Shah M."/>
            <person name="Corrier K."/>
            <person name="Riemann L."/>
            <person name="VerBerkmoes N.C."/>
            <person name="Sullivan M.B."/>
        </authorList>
    </citation>
    <scope>NUCLEOTIDE SEQUENCE [LARGE SCALE GENOMIC DNA]</scope>
</reference>